<feature type="domain" description="FAD/NAD(P)-binding" evidence="3">
    <location>
        <begin position="5"/>
        <end position="295"/>
    </location>
</feature>
<organism evidence="4">
    <name type="scientific">Phytobacter massiliensis</name>
    <dbReference type="NCBI Taxonomy" id="1485952"/>
    <lineage>
        <taxon>Bacteria</taxon>
        <taxon>Pseudomonadati</taxon>
        <taxon>Pseudomonadota</taxon>
        <taxon>Gammaproteobacteria</taxon>
        <taxon>Enterobacterales</taxon>
        <taxon>Enterobacteriaceae</taxon>
        <taxon>Phytobacter</taxon>
    </lineage>
</organism>
<evidence type="ECO:0000313" key="4">
    <source>
        <dbReference type="EMBL" id="VYT95692.1"/>
    </source>
</evidence>
<dbReference type="EMBL" id="CACRTZ010000005">
    <property type="protein sequence ID" value="VYT95692.1"/>
    <property type="molecule type" value="Genomic_DNA"/>
</dbReference>
<dbReference type="InterPro" id="IPR036188">
    <property type="entry name" value="FAD/NAD-bd_sf"/>
</dbReference>
<keyword evidence="1" id="KW-0285">Flavoprotein</keyword>
<dbReference type="InterPro" id="IPR050097">
    <property type="entry name" value="Ferredoxin-NADP_redctase_2"/>
</dbReference>
<dbReference type="PRINTS" id="PR00469">
    <property type="entry name" value="PNDRDTASEII"/>
</dbReference>
<dbReference type="SUPFAM" id="SSF51905">
    <property type="entry name" value="FAD/NAD(P)-binding domain"/>
    <property type="match status" value="1"/>
</dbReference>
<dbReference type="EC" id="1.8.1.9" evidence="4"/>
<sequence>MTDIYDTLIIGAGPGGLSTAVYAGRAGLKTLLLEKGHAGGRINDTAEIHNYPGVPAESGEGLMQRFKQHVENFPSVEFLRATVSDIRRSGDLFEVVTWRRGSVLSHSLVLASGTRPRGSGIPAEHEFAGRGVAYCATCDGEFYRDKAIHVLGAGDQAIEEADWLTRYARKVTVIVIHEEGHLDCNRLAAEKAMRNPRIEFIWNSTLHDIQGGERVERLELQNVLTGELATIPTDGIFMFIGMVPQADFIPDWIKRDSHGYLITNVRCETSCPGVYAVGDLRNTPLRQVVTAAADGAIAATGVEHYLQEKADIATLLSADSGAMTVLFWDPYSSAQQAQLPAIEQALQAQSQVRRIDVTRHDLLFRQLELSATPALARYQNGTLLECKTIPLNTQA</sequence>
<dbReference type="PANTHER" id="PTHR48105">
    <property type="entry name" value="THIOREDOXIN REDUCTASE 1-RELATED-RELATED"/>
    <property type="match status" value="1"/>
</dbReference>
<reference evidence="4" key="1">
    <citation type="submission" date="2019-11" db="EMBL/GenBank/DDBJ databases">
        <authorList>
            <person name="Feng L."/>
        </authorList>
    </citation>
    <scope>NUCLEOTIDE SEQUENCE</scope>
    <source>
        <strain evidence="4">EMassiliensisLFYP7</strain>
    </source>
</reference>
<keyword evidence="2 4" id="KW-0560">Oxidoreductase</keyword>
<gene>
    <name evidence="4" type="primary">trxB_1</name>
    <name evidence="4" type="ORF">EMLFYP7_01041</name>
</gene>
<dbReference type="Pfam" id="PF07992">
    <property type="entry name" value="Pyr_redox_2"/>
    <property type="match status" value="1"/>
</dbReference>
<name>A0A6N3B6S9_9ENTR</name>
<protein>
    <submittedName>
        <fullName evidence="4">Thioredoxin reductase</fullName>
        <ecNumber evidence="4">1.8.1.9</ecNumber>
    </submittedName>
</protein>
<dbReference type="AlphaFoldDB" id="A0A6N3B6S9"/>
<dbReference type="GO" id="GO:0004791">
    <property type="term" value="F:thioredoxin-disulfide reductase (NADPH) activity"/>
    <property type="evidence" value="ECO:0007669"/>
    <property type="project" value="UniProtKB-EC"/>
</dbReference>
<dbReference type="InterPro" id="IPR023753">
    <property type="entry name" value="FAD/NAD-binding_dom"/>
</dbReference>
<dbReference type="Gene3D" id="3.50.50.60">
    <property type="entry name" value="FAD/NAD(P)-binding domain"/>
    <property type="match status" value="2"/>
</dbReference>
<proteinExistence type="predicted"/>
<dbReference type="PRINTS" id="PR00368">
    <property type="entry name" value="FADPNR"/>
</dbReference>
<evidence type="ECO:0000256" key="2">
    <source>
        <dbReference type="ARBA" id="ARBA00023002"/>
    </source>
</evidence>
<accession>A0A6N3B6S9</accession>
<evidence type="ECO:0000256" key="1">
    <source>
        <dbReference type="ARBA" id="ARBA00022630"/>
    </source>
</evidence>
<dbReference type="RefSeq" id="WP_156565208.1">
    <property type="nucleotide sequence ID" value="NZ_CACRTZ010000005.1"/>
</dbReference>
<evidence type="ECO:0000259" key="3">
    <source>
        <dbReference type="Pfam" id="PF07992"/>
    </source>
</evidence>